<comment type="caution">
    <text evidence="2">The sequence shown here is derived from an EMBL/GenBank/DDBJ whole genome shotgun (WGS) entry which is preliminary data.</text>
</comment>
<dbReference type="EMBL" id="JACTNZ010000003">
    <property type="protein sequence ID" value="KAG5557192.1"/>
    <property type="molecule type" value="Genomic_DNA"/>
</dbReference>
<organism evidence="2 3">
    <name type="scientific">Rhododendron griersonianum</name>
    <dbReference type="NCBI Taxonomy" id="479676"/>
    <lineage>
        <taxon>Eukaryota</taxon>
        <taxon>Viridiplantae</taxon>
        <taxon>Streptophyta</taxon>
        <taxon>Embryophyta</taxon>
        <taxon>Tracheophyta</taxon>
        <taxon>Spermatophyta</taxon>
        <taxon>Magnoliopsida</taxon>
        <taxon>eudicotyledons</taxon>
        <taxon>Gunneridae</taxon>
        <taxon>Pentapetalae</taxon>
        <taxon>asterids</taxon>
        <taxon>Ericales</taxon>
        <taxon>Ericaceae</taxon>
        <taxon>Ericoideae</taxon>
        <taxon>Rhodoreae</taxon>
        <taxon>Rhododendron</taxon>
    </lineage>
</organism>
<feature type="region of interest" description="Disordered" evidence="1">
    <location>
        <begin position="1"/>
        <end position="54"/>
    </location>
</feature>
<keyword evidence="3" id="KW-1185">Reference proteome</keyword>
<protein>
    <submittedName>
        <fullName evidence="2">Uncharacterized protein</fullName>
    </submittedName>
</protein>
<evidence type="ECO:0000256" key="1">
    <source>
        <dbReference type="SAM" id="MobiDB-lite"/>
    </source>
</evidence>
<evidence type="ECO:0000313" key="2">
    <source>
        <dbReference type="EMBL" id="KAG5557192.1"/>
    </source>
</evidence>
<dbReference type="Proteomes" id="UP000823749">
    <property type="component" value="Chromosome 3"/>
</dbReference>
<gene>
    <name evidence="2" type="ORF">RHGRI_007461</name>
</gene>
<feature type="compositionally biased region" description="Basic and acidic residues" evidence="1">
    <location>
        <begin position="20"/>
        <end position="37"/>
    </location>
</feature>
<accession>A0AAV6KXM1</accession>
<evidence type="ECO:0000313" key="3">
    <source>
        <dbReference type="Proteomes" id="UP000823749"/>
    </source>
</evidence>
<sequence length="157" mass="17460">MLRRNIARTVIPTCTSNPARTRDHSDSQREKRQKTTHDPTPPSSSQPVQPEELRVSMPSVNVPELHLETREPSTEAVDRREFSLSYTSHDGRVVLLNDSVKAEPSLVVTLLRGLALSRDVDQVPFELLPGLGEMCSHFVQAGQAALKAYDKVIGHRA</sequence>
<dbReference type="AlphaFoldDB" id="A0AAV6KXM1"/>
<name>A0AAV6KXM1_9ERIC</name>
<proteinExistence type="predicted"/>
<reference evidence="2" key="1">
    <citation type="submission" date="2020-08" db="EMBL/GenBank/DDBJ databases">
        <title>Plant Genome Project.</title>
        <authorList>
            <person name="Zhang R.-G."/>
        </authorList>
    </citation>
    <scope>NUCLEOTIDE SEQUENCE</scope>
    <source>
        <strain evidence="2">WSP0</strain>
        <tissue evidence="2">Leaf</tissue>
    </source>
</reference>